<keyword evidence="2" id="KW-1185">Reference proteome</keyword>
<evidence type="ECO:0000313" key="1">
    <source>
        <dbReference type="EMBL" id="MPC81221.1"/>
    </source>
</evidence>
<proteinExistence type="predicted"/>
<sequence>MMRSATDGKDFGDLAAFSSSCDLFSLTVGWWEGEMAGTAAGSEAGGVSAVLPLTDASSFFPLWEALAFSMASLFFLCKAESLVMMSKPRNDQNPWKGSV</sequence>
<accession>A0A5B7I757</accession>
<comment type="caution">
    <text evidence="1">The sequence shown here is derived from an EMBL/GenBank/DDBJ whole genome shotgun (WGS) entry which is preliminary data.</text>
</comment>
<dbReference type="EMBL" id="VSRR010056314">
    <property type="protein sequence ID" value="MPC81221.1"/>
    <property type="molecule type" value="Genomic_DNA"/>
</dbReference>
<dbReference type="Proteomes" id="UP000324222">
    <property type="component" value="Unassembled WGS sequence"/>
</dbReference>
<protein>
    <submittedName>
        <fullName evidence="1">Uncharacterized protein</fullName>
    </submittedName>
</protein>
<name>A0A5B7I757_PORTR</name>
<gene>
    <name evidence="1" type="ORF">E2C01_075828</name>
</gene>
<dbReference type="AlphaFoldDB" id="A0A5B7I757"/>
<organism evidence="1 2">
    <name type="scientific">Portunus trituberculatus</name>
    <name type="common">Swimming crab</name>
    <name type="synonym">Neptunus trituberculatus</name>
    <dbReference type="NCBI Taxonomy" id="210409"/>
    <lineage>
        <taxon>Eukaryota</taxon>
        <taxon>Metazoa</taxon>
        <taxon>Ecdysozoa</taxon>
        <taxon>Arthropoda</taxon>
        <taxon>Crustacea</taxon>
        <taxon>Multicrustacea</taxon>
        <taxon>Malacostraca</taxon>
        <taxon>Eumalacostraca</taxon>
        <taxon>Eucarida</taxon>
        <taxon>Decapoda</taxon>
        <taxon>Pleocyemata</taxon>
        <taxon>Brachyura</taxon>
        <taxon>Eubrachyura</taxon>
        <taxon>Portunoidea</taxon>
        <taxon>Portunidae</taxon>
        <taxon>Portuninae</taxon>
        <taxon>Portunus</taxon>
    </lineage>
</organism>
<evidence type="ECO:0000313" key="2">
    <source>
        <dbReference type="Proteomes" id="UP000324222"/>
    </source>
</evidence>
<reference evidence="1 2" key="1">
    <citation type="submission" date="2019-05" db="EMBL/GenBank/DDBJ databases">
        <title>Another draft genome of Portunus trituberculatus and its Hox gene families provides insights of decapod evolution.</title>
        <authorList>
            <person name="Jeong J.-H."/>
            <person name="Song I."/>
            <person name="Kim S."/>
            <person name="Choi T."/>
            <person name="Kim D."/>
            <person name="Ryu S."/>
            <person name="Kim W."/>
        </authorList>
    </citation>
    <scope>NUCLEOTIDE SEQUENCE [LARGE SCALE GENOMIC DNA]</scope>
    <source>
        <tissue evidence="1">Muscle</tissue>
    </source>
</reference>